<dbReference type="PRINTS" id="PR01011">
    <property type="entry name" value="GLUTPROXDASE"/>
</dbReference>
<dbReference type="GO" id="GO:0034599">
    <property type="term" value="P:cellular response to oxidative stress"/>
    <property type="evidence" value="ECO:0007669"/>
    <property type="project" value="TreeGrafter"/>
</dbReference>
<reference evidence="6 7" key="1">
    <citation type="submission" date="2016-11" db="EMBL/GenBank/DDBJ databases">
        <authorList>
            <person name="Jaros S."/>
            <person name="Januszkiewicz K."/>
            <person name="Wedrychowicz H."/>
        </authorList>
    </citation>
    <scope>NUCLEOTIDE SEQUENCE [LARGE SCALE GENOMIC DNA]</scope>
    <source>
        <strain evidence="6 7">GAS95</strain>
    </source>
</reference>
<evidence type="ECO:0000256" key="3">
    <source>
        <dbReference type="ARBA" id="ARBA00023002"/>
    </source>
</evidence>
<evidence type="ECO:0000313" key="7">
    <source>
        <dbReference type="Proteomes" id="UP000185151"/>
    </source>
</evidence>
<keyword evidence="3 5" id="KW-0560">Oxidoreductase</keyword>
<protein>
    <recommendedName>
        <fullName evidence="5">Glutathione peroxidase</fullName>
    </recommendedName>
</protein>
<dbReference type="Proteomes" id="UP000185151">
    <property type="component" value="Unassembled WGS sequence"/>
</dbReference>
<keyword evidence="2 5" id="KW-0575">Peroxidase</keyword>
<dbReference type="CDD" id="cd00340">
    <property type="entry name" value="GSH_Peroxidase"/>
    <property type="match status" value="1"/>
</dbReference>
<evidence type="ECO:0000256" key="4">
    <source>
        <dbReference type="PIRSR" id="PIRSR000303-1"/>
    </source>
</evidence>
<dbReference type="InterPro" id="IPR036249">
    <property type="entry name" value="Thioredoxin-like_sf"/>
</dbReference>
<dbReference type="OrthoDB" id="9785502at2"/>
<dbReference type="EMBL" id="FSRU01000001">
    <property type="protein sequence ID" value="SIO10341.1"/>
    <property type="molecule type" value="Genomic_DNA"/>
</dbReference>
<dbReference type="PROSITE" id="PS00460">
    <property type="entry name" value="GLUTATHIONE_PEROXID_1"/>
    <property type="match status" value="1"/>
</dbReference>
<dbReference type="PANTHER" id="PTHR11592:SF40">
    <property type="entry name" value="THIOREDOXIN_GLUTATHIONE PEROXIDASE BTUE"/>
    <property type="match status" value="1"/>
</dbReference>
<proteinExistence type="inferred from homology"/>
<dbReference type="InterPro" id="IPR029759">
    <property type="entry name" value="GPX_AS"/>
</dbReference>
<dbReference type="FunFam" id="3.40.30.10:FF:000010">
    <property type="entry name" value="Glutathione peroxidase"/>
    <property type="match status" value="1"/>
</dbReference>
<dbReference type="RefSeq" id="WP_074294439.1">
    <property type="nucleotide sequence ID" value="NZ_FSRU01000001.1"/>
</dbReference>
<dbReference type="InterPro" id="IPR000889">
    <property type="entry name" value="Glutathione_peroxidase"/>
</dbReference>
<evidence type="ECO:0000313" key="6">
    <source>
        <dbReference type="EMBL" id="SIO10341.1"/>
    </source>
</evidence>
<dbReference type="PANTHER" id="PTHR11592">
    <property type="entry name" value="GLUTATHIONE PEROXIDASE"/>
    <property type="match status" value="1"/>
</dbReference>
<dbReference type="AlphaFoldDB" id="A0A1N6GRZ2"/>
<dbReference type="Pfam" id="PF00255">
    <property type="entry name" value="GSHPx"/>
    <property type="match status" value="1"/>
</dbReference>
<dbReference type="PROSITE" id="PS51355">
    <property type="entry name" value="GLUTATHIONE_PEROXID_3"/>
    <property type="match status" value="1"/>
</dbReference>
<evidence type="ECO:0000256" key="5">
    <source>
        <dbReference type="RuleBase" id="RU000499"/>
    </source>
</evidence>
<gene>
    <name evidence="6" type="ORF">SAMN05444165_0933</name>
</gene>
<dbReference type="PIRSF" id="PIRSF000303">
    <property type="entry name" value="Glutathion_perox"/>
    <property type="match status" value="1"/>
</dbReference>
<evidence type="ECO:0000256" key="2">
    <source>
        <dbReference type="ARBA" id="ARBA00022559"/>
    </source>
</evidence>
<evidence type="ECO:0000256" key="1">
    <source>
        <dbReference type="ARBA" id="ARBA00006926"/>
    </source>
</evidence>
<feature type="active site" evidence="4">
    <location>
        <position position="37"/>
    </location>
</feature>
<dbReference type="SUPFAM" id="SSF52833">
    <property type="entry name" value="Thioredoxin-like"/>
    <property type="match status" value="1"/>
</dbReference>
<comment type="similarity">
    <text evidence="1 5">Belongs to the glutathione peroxidase family.</text>
</comment>
<name>A0A1N6GRZ2_9BURK</name>
<organism evidence="6 7">
    <name type="scientific">Paraburkholderia phenazinium</name>
    <dbReference type="NCBI Taxonomy" id="60549"/>
    <lineage>
        <taxon>Bacteria</taxon>
        <taxon>Pseudomonadati</taxon>
        <taxon>Pseudomonadota</taxon>
        <taxon>Betaproteobacteria</taxon>
        <taxon>Burkholderiales</taxon>
        <taxon>Burkholderiaceae</taxon>
        <taxon>Paraburkholderia</taxon>
    </lineage>
</organism>
<sequence>MALALHDIPLKAIDGQDSSLAHYRGKVLLVVNVASKCGLTPQYNALESLYQTKRADGLEVLGFPANNFKGQEPGSDAEIASFCSTEYDVHFPLFSKISVLGEDQHPLYAALTEKQPVATGDGPFRERLKGYGVNPENQADVLWNFEKFLISRDGEVVGRFAPDVTADDPRLVAAIDAELARQ</sequence>
<dbReference type="GO" id="GO:0004601">
    <property type="term" value="F:peroxidase activity"/>
    <property type="evidence" value="ECO:0007669"/>
    <property type="project" value="UniProtKB-KW"/>
</dbReference>
<dbReference type="Gene3D" id="3.40.30.10">
    <property type="entry name" value="Glutaredoxin"/>
    <property type="match status" value="1"/>
</dbReference>
<keyword evidence="7" id="KW-1185">Reference proteome</keyword>
<accession>A0A1N6GRZ2</accession>